<reference evidence="2" key="1">
    <citation type="submission" date="2014-11" db="EMBL/GenBank/DDBJ databases">
        <authorList>
            <person name="Hornung B.V."/>
        </authorList>
    </citation>
    <scope>NUCLEOTIDE SEQUENCE</scope>
    <source>
        <strain evidence="2">INE</strain>
    </source>
</reference>
<keyword evidence="3" id="KW-1185">Reference proteome</keyword>
<evidence type="ECO:0000313" key="2">
    <source>
        <dbReference type="EMBL" id="CEJ07611.1"/>
    </source>
</evidence>
<dbReference type="KEGG" id="aacx:DEACI_3984"/>
<gene>
    <name evidence="2" type="ORF">DEACI_2077</name>
    <name evidence="1" type="ORF">DEACI_3984</name>
</gene>
<evidence type="ECO:0000313" key="3">
    <source>
        <dbReference type="Proteomes" id="UP001071230"/>
    </source>
</evidence>
<organism evidence="1">
    <name type="scientific">Acididesulfobacillus acetoxydans</name>
    <dbReference type="NCBI Taxonomy" id="1561005"/>
    <lineage>
        <taxon>Bacteria</taxon>
        <taxon>Bacillati</taxon>
        <taxon>Bacillota</taxon>
        <taxon>Clostridia</taxon>
        <taxon>Eubacteriales</taxon>
        <taxon>Peptococcaceae</taxon>
        <taxon>Acididesulfobacillus</taxon>
    </lineage>
</organism>
<protein>
    <submittedName>
        <fullName evidence="1">Uncharacterized protein</fullName>
    </submittedName>
</protein>
<proteinExistence type="predicted"/>
<dbReference type="EMBL" id="LR746496">
    <property type="protein sequence ID" value="CAA7603161.1"/>
    <property type="molecule type" value="Genomic_DNA"/>
</dbReference>
<reference evidence="1" key="2">
    <citation type="submission" date="2020-01" db="EMBL/GenBank/DDBJ databases">
        <authorList>
            <person name="Hornung B."/>
        </authorList>
    </citation>
    <scope>NUCLEOTIDE SEQUENCE</scope>
    <source>
        <strain evidence="1">PacBioINE</strain>
    </source>
</reference>
<dbReference type="Proteomes" id="UP000836597">
    <property type="component" value="Chromosome"/>
</dbReference>
<evidence type="ECO:0000313" key="1">
    <source>
        <dbReference type="EMBL" id="CAA7603161.1"/>
    </source>
</evidence>
<accession>A0A8S0X1I3</accession>
<name>A0A8S0X1I3_9FIRM</name>
<dbReference type="RefSeq" id="WP_240986420.1">
    <property type="nucleotide sequence ID" value="NZ_CDGJ01000060.1"/>
</dbReference>
<dbReference type="EMBL" id="CDGJ01000060">
    <property type="protein sequence ID" value="CEJ07611.1"/>
    <property type="molecule type" value="Genomic_DNA"/>
</dbReference>
<dbReference type="AlphaFoldDB" id="A0A8S0X1I3"/>
<sequence length="106" mass="11810">MANIWSSRKRDHFKRKALVVGQDPEESITVAKRLLSRAGDRVSLVGLVYGIKLKGIEEIDAEIEQLGVTVDIIVVSARVAALGKLTEYCIQRHMEMVIFDASFVLP</sequence>
<dbReference type="Proteomes" id="UP001071230">
    <property type="component" value="Unassembled WGS sequence"/>
</dbReference>